<evidence type="ECO:0000256" key="3">
    <source>
        <dbReference type="ARBA" id="ARBA00022481"/>
    </source>
</evidence>
<keyword evidence="8 10" id="KW-0807">Transducer</keyword>
<dbReference type="Pfam" id="PF02743">
    <property type="entry name" value="dCache_1"/>
    <property type="match status" value="1"/>
</dbReference>
<feature type="domain" description="HAMP" evidence="13">
    <location>
        <begin position="303"/>
        <end position="355"/>
    </location>
</feature>
<dbReference type="CDD" id="cd06225">
    <property type="entry name" value="HAMP"/>
    <property type="match status" value="1"/>
</dbReference>
<evidence type="ECO:0000256" key="9">
    <source>
        <dbReference type="ARBA" id="ARBA00029447"/>
    </source>
</evidence>
<keyword evidence="6 11" id="KW-1133">Transmembrane helix</keyword>
<dbReference type="InterPro" id="IPR029151">
    <property type="entry name" value="Sensor-like_sf"/>
</dbReference>
<keyword evidence="2" id="KW-1003">Cell membrane</keyword>
<dbReference type="PANTHER" id="PTHR32089:SF114">
    <property type="entry name" value="METHYL-ACCEPTING CHEMOTAXIS PROTEIN MCPB"/>
    <property type="match status" value="1"/>
</dbReference>
<evidence type="ECO:0000259" key="12">
    <source>
        <dbReference type="PROSITE" id="PS50111"/>
    </source>
</evidence>
<evidence type="ECO:0000313" key="14">
    <source>
        <dbReference type="EMBL" id="MFC4401646.1"/>
    </source>
</evidence>
<evidence type="ECO:0000256" key="8">
    <source>
        <dbReference type="ARBA" id="ARBA00023224"/>
    </source>
</evidence>
<dbReference type="InterPro" id="IPR033479">
    <property type="entry name" value="dCache_1"/>
</dbReference>
<keyword evidence="15" id="KW-1185">Reference proteome</keyword>
<accession>A0ABV8WP63</accession>
<proteinExistence type="inferred from homology"/>
<reference evidence="15" key="1">
    <citation type="journal article" date="2019" name="Int. J. Syst. Evol. Microbiol.">
        <title>The Global Catalogue of Microorganisms (GCM) 10K type strain sequencing project: providing services to taxonomists for standard genome sequencing and annotation.</title>
        <authorList>
            <consortium name="The Broad Institute Genomics Platform"/>
            <consortium name="The Broad Institute Genome Sequencing Center for Infectious Disease"/>
            <person name="Wu L."/>
            <person name="Ma J."/>
        </authorList>
    </citation>
    <scope>NUCLEOTIDE SEQUENCE [LARGE SCALE GENOMIC DNA]</scope>
    <source>
        <strain evidence="15">CCUG 37865</strain>
    </source>
</reference>
<evidence type="ECO:0000256" key="4">
    <source>
        <dbReference type="ARBA" id="ARBA00022500"/>
    </source>
</evidence>
<comment type="similarity">
    <text evidence="9">Belongs to the methyl-accepting chemotaxis (MCP) protein family.</text>
</comment>
<dbReference type="InterPro" id="IPR003660">
    <property type="entry name" value="HAMP_dom"/>
</dbReference>
<evidence type="ECO:0000256" key="10">
    <source>
        <dbReference type="PROSITE-ProRule" id="PRU00284"/>
    </source>
</evidence>
<evidence type="ECO:0000256" key="7">
    <source>
        <dbReference type="ARBA" id="ARBA00023136"/>
    </source>
</evidence>
<dbReference type="Proteomes" id="UP001595882">
    <property type="component" value="Unassembled WGS sequence"/>
</dbReference>
<comment type="subcellular location">
    <subcellularLocation>
        <location evidence="1">Cell membrane</location>
        <topology evidence="1">Multi-pass membrane protein</topology>
    </subcellularLocation>
</comment>
<dbReference type="CDD" id="cd11386">
    <property type="entry name" value="MCP_signal"/>
    <property type="match status" value="1"/>
</dbReference>
<feature type="transmembrane region" description="Helical" evidence="11">
    <location>
        <begin position="279"/>
        <end position="302"/>
    </location>
</feature>
<dbReference type="Pfam" id="PF00015">
    <property type="entry name" value="MCPsignal"/>
    <property type="match status" value="1"/>
</dbReference>
<dbReference type="CDD" id="cd12912">
    <property type="entry name" value="PDC2_MCP_like"/>
    <property type="match status" value="1"/>
</dbReference>
<dbReference type="PROSITE" id="PS50885">
    <property type="entry name" value="HAMP"/>
    <property type="match status" value="1"/>
</dbReference>
<evidence type="ECO:0000256" key="2">
    <source>
        <dbReference type="ARBA" id="ARBA00022475"/>
    </source>
</evidence>
<dbReference type="SMART" id="SM00283">
    <property type="entry name" value="MA"/>
    <property type="match status" value="1"/>
</dbReference>
<dbReference type="SUPFAM" id="SSF58104">
    <property type="entry name" value="Methyl-accepting chemotaxis protein (MCP) signaling domain"/>
    <property type="match status" value="1"/>
</dbReference>
<feature type="domain" description="Methyl-accepting transducer" evidence="12">
    <location>
        <begin position="374"/>
        <end position="624"/>
    </location>
</feature>
<evidence type="ECO:0000256" key="1">
    <source>
        <dbReference type="ARBA" id="ARBA00004651"/>
    </source>
</evidence>
<dbReference type="EMBL" id="JBHSDT010000001">
    <property type="protein sequence ID" value="MFC4401646.1"/>
    <property type="molecule type" value="Genomic_DNA"/>
</dbReference>
<keyword evidence="3" id="KW-0488">Methylation</keyword>
<evidence type="ECO:0000259" key="13">
    <source>
        <dbReference type="PROSITE" id="PS50885"/>
    </source>
</evidence>
<dbReference type="CDD" id="cd18773">
    <property type="entry name" value="PDC1_HK_sensor"/>
    <property type="match status" value="1"/>
</dbReference>
<dbReference type="Pfam" id="PF00672">
    <property type="entry name" value="HAMP"/>
    <property type="match status" value="1"/>
</dbReference>
<sequence>MKKRNYLVKFKNWKLKTKLFVSFLVILFVPSMVIGVSSYNEAQNVLGNYILDSAKQNINQLNDEINDIFTPKIQDISYLADSVNREKFEENVRISRELKQYKELRPEVSLVYIGTDNGDIMLEPAQQLPGDFDPRDQSWYKDAFNNEGKAIITEPYLDIATQEIVITIAQTIQDGSGVVAMDISLAELTSITDKIKVGEEGYVFLLDASNQYLVHPTEETGIVPTDEWTTTVFNEDAGHFNYLFNGEKKEMVFSTNELTGWKISGTMYTSELEEAAEEILITTILVIAGTLIIGLLIVWFIIRSISQPLRSLTSSVKKISEGDLTETLTVESKDEVGQLVSGVKEMQNSLRKIIQSVATASENLTGQSEELTHSAHEVKTGTQQIATTMQELASGSETQANNASDLSSVMDTFAEQMQEANYNGEEVYKSSNDMLVITEEGNQLMETSVKQMASIDQIVKSAVKKVQKLDHQSQEITKLVSVIKDISEQTNLLALNAAIEAARAGEHGKGFAVVADEVRKLAEQVGESVSDITKIVENIQIESNGVVESLQGGYQEVEKGSDKIRTTGKAFTNINQSAEQMVEKIRTVIDRLATMTSNSQEMNAAIEEIASVSEESAAGVEQTAASAQQASGSMEEVADSSDRLAKLAEELNGMISRFKL</sequence>
<dbReference type="InterPro" id="IPR004089">
    <property type="entry name" value="MCPsignal_dom"/>
</dbReference>
<evidence type="ECO:0000256" key="6">
    <source>
        <dbReference type="ARBA" id="ARBA00022989"/>
    </source>
</evidence>
<dbReference type="Gene3D" id="3.30.450.20">
    <property type="entry name" value="PAS domain"/>
    <property type="match status" value="2"/>
</dbReference>
<organism evidence="14 15">
    <name type="scientific">Gracilibacillus xinjiangensis</name>
    <dbReference type="NCBI Taxonomy" id="1193282"/>
    <lineage>
        <taxon>Bacteria</taxon>
        <taxon>Bacillati</taxon>
        <taxon>Bacillota</taxon>
        <taxon>Bacilli</taxon>
        <taxon>Bacillales</taxon>
        <taxon>Bacillaceae</taxon>
        <taxon>Gracilibacillus</taxon>
    </lineage>
</organism>
<evidence type="ECO:0000256" key="11">
    <source>
        <dbReference type="SAM" id="Phobius"/>
    </source>
</evidence>
<dbReference type="PANTHER" id="PTHR32089">
    <property type="entry name" value="METHYL-ACCEPTING CHEMOTAXIS PROTEIN MCPB"/>
    <property type="match status" value="1"/>
</dbReference>
<evidence type="ECO:0000313" key="15">
    <source>
        <dbReference type="Proteomes" id="UP001595882"/>
    </source>
</evidence>
<keyword evidence="7 11" id="KW-0472">Membrane</keyword>
<name>A0ABV8WP63_9BACI</name>
<dbReference type="Gene3D" id="1.10.8.500">
    <property type="entry name" value="HAMP domain in histidine kinase"/>
    <property type="match status" value="1"/>
</dbReference>
<comment type="caution">
    <text evidence="14">The sequence shown here is derived from an EMBL/GenBank/DDBJ whole genome shotgun (WGS) entry which is preliminary data.</text>
</comment>
<dbReference type="SUPFAM" id="SSF103190">
    <property type="entry name" value="Sensory domain-like"/>
    <property type="match status" value="1"/>
</dbReference>
<dbReference type="RefSeq" id="WP_390248427.1">
    <property type="nucleotide sequence ID" value="NZ_JBHSDT010000001.1"/>
</dbReference>
<keyword evidence="5 11" id="KW-0812">Transmembrane</keyword>
<dbReference type="Gene3D" id="1.10.287.950">
    <property type="entry name" value="Methyl-accepting chemotaxis protein"/>
    <property type="match status" value="1"/>
</dbReference>
<keyword evidence="4" id="KW-0145">Chemotaxis</keyword>
<dbReference type="PROSITE" id="PS50111">
    <property type="entry name" value="CHEMOTAXIS_TRANSDUC_2"/>
    <property type="match status" value="1"/>
</dbReference>
<protein>
    <submittedName>
        <fullName evidence="14">Methyl-accepting chemotaxis protein</fullName>
    </submittedName>
</protein>
<dbReference type="SMART" id="SM00304">
    <property type="entry name" value="HAMP"/>
    <property type="match status" value="1"/>
</dbReference>
<gene>
    <name evidence="14" type="ORF">ACFOY7_00845</name>
</gene>
<evidence type="ECO:0000256" key="5">
    <source>
        <dbReference type="ARBA" id="ARBA00022692"/>
    </source>
</evidence>